<dbReference type="Gene3D" id="1.10.260.40">
    <property type="entry name" value="lambda repressor-like DNA-binding domains"/>
    <property type="match status" value="1"/>
</dbReference>
<dbReference type="GO" id="GO:0003677">
    <property type="term" value="F:DNA binding"/>
    <property type="evidence" value="ECO:0007669"/>
    <property type="project" value="InterPro"/>
</dbReference>
<dbReference type="Pfam" id="PF13413">
    <property type="entry name" value="HTH_25"/>
    <property type="match status" value="1"/>
</dbReference>
<dbReference type="InterPro" id="IPR050400">
    <property type="entry name" value="Bact_Cytoskel_RodZ"/>
</dbReference>
<protein>
    <recommendedName>
        <fullName evidence="2">Cytoskeleton protein RodZ-like C-terminal domain-containing protein</fullName>
    </recommendedName>
</protein>
<evidence type="ECO:0000259" key="2">
    <source>
        <dbReference type="Pfam" id="PF13464"/>
    </source>
</evidence>
<comment type="caution">
    <text evidence="3">The sequence shown here is derived from an EMBL/GenBank/DDBJ whole genome shotgun (WGS) entry which is preliminary data.</text>
</comment>
<reference evidence="3 4" key="1">
    <citation type="submission" date="2017-08" db="EMBL/GenBank/DDBJ databases">
        <title>Fine stratification of microbial communities through a metagenomic profile of the photic zone.</title>
        <authorList>
            <person name="Haro-Moreno J.M."/>
            <person name="Lopez-Perez M."/>
            <person name="De La Torre J."/>
            <person name="Picazo A."/>
            <person name="Camacho A."/>
            <person name="Rodriguez-Valera F."/>
        </authorList>
    </citation>
    <scope>NUCLEOTIDE SEQUENCE [LARGE SCALE GENOMIC DNA]</scope>
    <source>
        <strain evidence="3">MED-G28</strain>
    </source>
</reference>
<dbReference type="PANTHER" id="PTHR34475">
    <property type="match status" value="1"/>
</dbReference>
<dbReference type="Proteomes" id="UP000219329">
    <property type="component" value="Unassembled WGS sequence"/>
</dbReference>
<dbReference type="PANTHER" id="PTHR34475:SF1">
    <property type="entry name" value="CYTOSKELETON PROTEIN RODZ"/>
    <property type="match status" value="1"/>
</dbReference>
<dbReference type="EMBL" id="NTJZ01000010">
    <property type="protein sequence ID" value="PDH33208.1"/>
    <property type="molecule type" value="Genomic_DNA"/>
</dbReference>
<dbReference type="InterPro" id="IPR010982">
    <property type="entry name" value="Lambda_DNA-bd_dom_sf"/>
</dbReference>
<organism evidence="3 4">
    <name type="scientific">OM182 bacterium MED-G28</name>
    <dbReference type="NCBI Taxonomy" id="1986256"/>
    <lineage>
        <taxon>Bacteria</taxon>
        <taxon>Pseudomonadati</taxon>
        <taxon>Pseudomonadota</taxon>
        <taxon>Gammaproteobacteria</taxon>
        <taxon>OMG group</taxon>
        <taxon>OM182 clade</taxon>
    </lineage>
</organism>
<dbReference type="AlphaFoldDB" id="A0A2A5WA97"/>
<feature type="transmembrane region" description="Helical" evidence="1">
    <location>
        <begin position="124"/>
        <end position="145"/>
    </location>
</feature>
<keyword evidence="1" id="KW-1133">Transmembrane helix</keyword>
<evidence type="ECO:0000313" key="4">
    <source>
        <dbReference type="Proteomes" id="UP000219329"/>
    </source>
</evidence>
<dbReference type="Pfam" id="PF13464">
    <property type="entry name" value="RodZ_C"/>
    <property type="match status" value="1"/>
</dbReference>
<evidence type="ECO:0000313" key="3">
    <source>
        <dbReference type="EMBL" id="PDH33208.1"/>
    </source>
</evidence>
<keyword evidence="1" id="KW-0472">Membrane</keyword>
<dbReference type="InterPro" id="IPR025194">
    <property type="entry name" value="RodZ-like_C"/>
</dbReference>
<evidence type="ECO:0000256" key="1">
    <source>
        <dbReference type="SAM" id="Phobius"/>
    </source>
</evidence>
<accession>A0A2A5WA97</accession>
<proteinExistence type="predicted"/>
<name>A0A2A5WA97_9GAMM</name>
<feature type="domain" description="Cytoskeleton protein RodZ-like C-terminal" evidence="2">
    <location>
        <begin position="276"/>
        <end position="337"/>
    </location>
</feature>
<gene>
    <name evidence="3" type="ORF">CNF02_09675</name>
</gene>
<keyword evidence="1" id="KW-0812">Transmembrane</keyword>
<sequence>MMLTKGSRMQSEKFADNVSEEGVAKECLTAGDMLREERLRQNISEKEAGDQLHITAHYVRALESNNYEKLPGAVFVKGYLKNYASLLNLDEAELLGQYEKTSWQQRGEEKERARLYRRRQRGKNFPWVVLSVLGFVGGFAVLWAYNNFFGENGQPVTVPDNSTSESVEEVSALIQPSVITSTGQSQTEINPTLNASESRQGRIISNALPEITDEDSVSTNSVSTTSALTNLPAIPGNSRGQEVPAQAATDFISDTLVEAESRIIEINSAGSDVLRIFFSGESWVEVNDEAENSIYRDIRDVGDVLEITGNAPFNILLGDAPFARLTFNGTEIDVSDNIRIDNSALLTVGL</sequence>